<proteinExistence type="predicted"/>
<keyword evidence="1" id="KW-1133">Transmembrane helix</keyword>
<evidence type="ECO:0000256" key="1">
    <source>
        <dbReference type="SAM" id="Phobius"/>
    </source>
</evidence>
<name>A0A1I3VXJ7_HALDA</name>
<accession>A0A1I3VXJ7</accession>
<sequence>MGRAIILILSSLILTLTLINNTEGWAAKAPDPWESFIAQYRHLVSDGKDELAERMWKNTYPKMEKYAQTLTPDEYNLWSSLTEDLNDKKHDMRFNVETIFFFLQVTSSDNSNAIIVERVHQLVRQVEQEPSTSSEIINQWKLVKPVINSYTIKEDIILVDEALSDWSIANSQNSRTAVINSLNNLVEPLKSDESEAVFWMALIVGGSITLTLSYVGARMYQGRSKNRHKLKSGSS</sequence>
<protein>
    <submittedName>
        <fullName evidence="2">Sporulation protein YpjB (SpoYpjB)</fullName>
    </submittedName>
</protein>
<dbReference type="Proteomes" id="UP000183557">
    <property type="component" value="Unassembled WGS sequence"/>
</dbReference>
<dbReference type="InterPro" id="IPR014231">
    <property type="entry name" value="Spore_YpjB"/>
</dbReference>
<keyword evidence="3" id="KW-1185">Reference proteome</keyword>
<dbReference type="OrthoDB" id="2971289at2"/>
<dbReference type="Pfam" id="PF09577">
    <property type="entry name" value="Spore_YpjB"/>
    <property type="match status" value="1"/>
</dbReference>
<evidence type="ECO:0000313" key="3">
    <source>
        <dbReference type="Proteomes" id="UP000183557"/>
    </source>
</evidence>
<dbReference type="AlphaFoldDB" id="A0A1I3VXJ7"/>
<keyword evidence="1" id="KW-0472">Membrane</keyword>
<reference evidence="3" key="1">
    <citation type="submission" date="2016-10" db="EMBL/GenBank/DDBJ databases">
        <authorList>
            <person name="Varghese N."/>
            <person name="Submissions S."/>
        </authorList>
    </citation>
    <scope>NUCLEOTIDE SEQUENCE [LARGE SCALE GENOMIC DNA]</scope>
    <source>
        <strain evidence="3">CGMCC 1.3704</strain>
    </source>
</reference>
<gene>
    <name evidence="2" type="ORF">SAMN04487936_10691</name>
</gene>
<dbReference type="RefSeq" id="WP_075036705.1">
    <property type="nucleotide sequence ID" value="NZ_FOSB01000006.1"/>
</dbReference>
<organism evidence="2 3">
    <name type="scientific">Halobacillus dabanensis</name>
    <dbReference type="NCBI Taxonomy" id="240302"/>
    <lineage>
        <taxon>Bacteria</taxon>
        <taxon>Bacillati</taxon>
        <taxon>Bacillota</taxon>
        <taxon>Bacilli</taxon>
        <taxon>Bacillales</taxon>
        <taxon>Bacillaceae</taxon>
        <taxon>Halobacillus</taxon>
    </lineage>
</organism>
<dbReference type="EMBL" id="FOSB01000006">
    <property type="protein sequence ID" value="SFK00088.1"/>
    <property type="molecule type" value="Genomic_DNA"/>
</dbReference>
<feature type="transmembrane region" description="Helical" evidence="1">
    <location>
        <begin position="196"/>
        <end position="217"/>
    </location>
</feature>
<evidence type="ECO:0000313" key="2">
    <source>
        <dbReference type="EMBL" id="SFK00088.1"/>
    </source>
</evidence>
<keyword evidence="1" id="KW-0812">Transmembrane</keyword>